<comment type="caution">
    <text evidence="2">The sequence shown here is derived from an EMBL/GenBank/DDBJ whole genome shotgun (WGS) entry which is preliminary data.</text>
</comment>
<protein>
    <recommendedName>
        <fullName evidence="4">Heme exporter protein D</fullName>
    </recommendedName>
</protein>
<name>A0A937LZ99_9GAMM</name>
<organism evidence="2 3">
    <name type="scientific">SAR86 cluster bacterium</name>
    <dbReference type="NCBI Taxonomy" id="2030880"/>
    <lineage>
        <taxon>Bacteria</taxon>
        <taxon>Pseudomonadati</taxon>
        <taxon>Pseudomonadota</taxon>
        <taxon>Gammaproteobacteria</taxon>
        <taxon>SAR86 cluster</taxon>
    </lineage>
</organism>
<reference evidence="2" key="1">
    <citation type="submission" date="2020-10" db="EMBL/GenBank/DDBJ databases">
        <title>Microbiome of the Black Sea water column analyzed by genome centric metagenomics.</title>
        <authorList>
            <person name="Cabello-Yeves P.J."/>
            <person name="Callieri C."/>
            <person name="Picazo A."/>
            <person name="Mehrshad M."/>
            <person name="Haro-Moreno J.M."/>
            <person name="Roda-Garcia J."/>
            <person name="Dzembekova N."/>
            <person name="Slabakova V."/>
            <person name="Slabakova N."/>
            <person name="Moncheva S."/>
            <person name="Rodriguez-Valera F."/>
        </authorList>
    </citation>
    <scope>NUCLEOTIDE SEQUENCE</scope>
    <source>
        <strain evidence="2">BS30m-G43</strain>
    </source>
</reference>
<feature type="transmembrane region" description="Helical" evidence="1">
    <location>
        <begin position="20"/>
        <end position="40"/>
    </location>
</feature>
<evidence type="ECO:0000256" key="1">
    <source>
        <dbReference type="SAM" id="Phobius"/>
    </source>
</evidence>
<keyword evidence="1" id="KW-1133">Transmembrane helix</keyword>
<dbReference type="AlphaFoldDB" id="A0A937LZ99"/>
<evidence type="ECO:0000313" key="2">
    <source>
        <dbReference type="EMBL" id="MBL6903330.1"/>
    </source>
</evidence>
<dbReference type="Proteomes" id="UP000705230">
    <property type="component" value="Unassembled WGS sequence"/>
</dbReference>
<accession>A0A937LZ99</accession>
<sequence length="54" mass="6448">MFNFAFDSFSGFIVMDGHGVYVWSVFFIVIISLISMFVFYKNELKKLKKKHFNE</sequence>
<dbReference type="EMBL" id="JADHSG010000004">
    <property type="protein sequence ID" value="MBL6903330.1"/>
    <property type="molecule type" value="Genomic_DNA"/>
</dbReference>
<proteinExistence type="predicted"/>
<keyword evidence="1" id="KW-0472">Membrane</keyword>
<keyword evidence="1" id="KW-0812">Transmembrane</keyword>
<evidence type="ECO:0008006" key="4">
    <source>
        <dbReference type="Google" id="ProtNLM"/>
    </source>
</evidence>
<evidence type="ECO:0000313" key="3">
    <source>
        <dbReference type="Proteomes" id="UP000705230"/>
    </source>
</evidence>
<gene>
    <name evidence="2" type="ORF">ISR29_03920</name>
</gene>